<dbReference type="Pfam" id="PF01042">
    <property type="entry name" value="Ribonuc_L-PSP"/>
    <property type="match status" value="1"/>
</dbReference>
<proteinExistence type="predicted"/>
<dbReference type="PANTHER" id="PTHR11803:SF39">
    <property type="entry name" value="2-IMINOBUTANOATE_2-IMINOPROPANOATE DEAMINASE"/>
    <property type="match status" value="1"/>
</dbReference>
<organism evidence="1 2">
    <name type="scientific">Svornostia abyssi</name>
    <dbReference type="NCBI Taxonomy" id="2898438"/>
    <lineage>
        <taxon>Bacteria</taxon>
        <taxon>Bacillati</taxon>
        <taxon>Actinomycetota</taxon>
        <taxon>Thermoleophilia</taxon>
        <taxon>Solirubrobacterales</taxon>
        <taxon>Baekduiaceae</taxon>
        <taxon>Svornostia</taxon>
    </lineage>
</organism>
<evidence type="ECO:0000313" key="2">
    <source>
        <dbReference type="Proteomes" id="UP001058860"/>
    </source>
</evidence>
<reference evidence="2" key="1">
    <citation type="submission" date="2021-11" db="EMBL/GenBank/DDBJ databases">
        <title>Cultivation dependent microbiological survey of springs from the worlds oldest radium mine currently devoted to the extraction of radon-saturated water.</title>
        <authorList>
            <person name="Kapinusova G."/>
            <person name="Smrhova T."/>
            <person name="Strejcek M."/>
            <person name="Suman J."/>
            <person name="Jani K."/>
            <person name="Pajer P."/>
            <person name="Uhlik O."/>
        </authorList>
    </citation>
    <scope>NUCLEOTIDE SEQUENCE [LARGE SCALE GENOMIC DNA]</scope>
    <source>
        <strain evidence="2">J379</strain>
    </source>
</reference>
<dbReference type="InterPro" id="IPR006175">
    <property type="entry name" value="YjgF/YER057c/UK114"/>
</dbReference>
<dbReference type="RefSeq" id="WP_353865492.1">
    <property type="nucleotide sequence ID" value="NZ_CP088295.1"/>
</dbReference>
<name>A0ABY5PK08_9ACTN</name>
<dbReference type="EMBL" id="CP088295">
    <property type="protein sequence ID" value="UUY05024.1"/>
    <property type="molecule type" value="Genomic_DNA"/>
</dbReference>
<gene>
    <name evidence="1" type="ORF">LRS13_05700</name>
</gene>
<dbReference type="Proteomes" id="UP001058860">
    <property type="component" value="Chromosome"/>
</dbReference>
<evidence type="ECO:0000313" key="1">
    <source>
        <dbReference type="EMBL" id="UUY05024.1"/>
    </source>
</evidence>
<dbReference type="SUPFAM" id="SSF55298">
    <property type="entry name" value="YjgF-like"/>
    <property type="match status" value="1"/>
</dbReference>
<sequence length="132" mass="14128">MSSEIVSYVFGPDDGVPAAVAPFSQATLCDGTLHVTGQMPIDPATNELVPGGITEQTHQVMRNLDAVVRLCGTTLDRTVQARAYLTEFARDYAEFNAAYATWFPERLPSRTCVGVTALAVGALVEVDLVVIP</sequence>
<accession>A0ABY5PK08</accession>
<keyword evidence="2" id="KW-1185">Reference proteome</keyword>
<dbReference type="PANTHER" id="PTHR11803">
    <property type="entry name" value="2-IMINOBUTANOATE/2-IMINOPROPANOATE DEAMINASE RIDA"/>
    <property type="match status" value="1"/>
</dbReference>
<dbReference type="InterPro" id="IPR035959">
    <property type="entry name" value="RutC-like_sf"/>
</dbReference>
<dbReference type="Gene3D" id="3.30.1330.40">
    <property type="entry name" value="RutC-like"/>
    <property type="match status" value="1"/>
</dbReference>
<dbReference type="CDD" id="cd00448">
    <property type="entry name" value="YjgF_YER057c_UK114_family"/>
    <property type="match status" value="1"/>
</dbReference>
<protein>
    <submittedName>
        <fullName evidence="1">RidA family protein</fullName>
    </submittedName>
</protein>